<comment type="caution">
    <text evidence="3">The sequence shown here is derived from an EMBL/GenBank/DDBJ whole genome shotgun (WGS) entry which is preliminary data.</text>
</comment>
<evidence type="ECO:0000256" key="1">
    <source>
        <dbReference type="SAM" id="MobiDB-lite"/>
    </source>
</evidence>
<protein>
    <submittedName>
        <fullName evidence="3">Uncharacterized protein</fullName>
    </submittedName>
</protein>
<dbReference type="Proteomes" id="UP000824219">
    <property type="component" value="Linkage Group LG08"/>
</dbReference>
<proteinExistence type="predicted"/>
<name>A0A9D3SMI1_9TELE</name>
<keyword evidence="2" id="KW-1133">Transmembrane helix</keyword>
<feature type="compositionally biased region" description="Polar residues" evidence="1">
    <location>
        <begin position="66"/>
        <end position="78"/>
    </location>
</feature>
<sequence>MHYVSRAADAVVHMAAVVKVTLLTARLFILRQSVTSRDEDEEDAGKRSLRHEKKTRDGEGVPACVTSANTSGFSTAPSRASLVGVSSRLTNIPSDWN</sequence>
<evidence type="ECO:0000256" key="2">
    <source>
        <dbReference type="SAM" id="Phobius"/>
    </source>
</evidence>
<keyword evidence="2" id="KW-0812">Transmembrane</keyword>
<keyword evidence="4" id="KW-1185">Reference proteome</keyword>
<gene>
    <name evidence="3" type="ORF">KOW79_006979</name>
</gene>
<evidence type="ECO:0000313" key="4">
    <source>
        <dbReference type="Proteomes" id="UP000824219"/>
    </source>
</evidence>
<reference evidence="3 4" key="1">
    <citation type="submission" date="2021-06" db="EMBL/GenBank/DDBJ databases">
        <title>Chromosome-level genome assembly of the red-tail catfish (Hemibagrus wyckioides).</title>
        <authorList>
            <person name="Shao F."/>
        </authorList>
    </citation>
    <scope>NUCLEOTIDE SEQUENCE [LARGE SCALE GENOMIC DNA]</scope>
    <source>
        <strain evidence="3">EC202008001</strain>
        <tissue evidence="3">Blood</tissue>
    </source>
</reference>
<evidence type="ECO:0000313" key="3">
    <source>
        <dbReference type="EMBL" id="KAG7328805.1"/>
    </source>
</evidence>
<feature type="transmembrane region" description="Helical" evidence="2">
    <location>
        <begin position="12"/>
        <end position="29"/>
    </location>
</feature>
<feature type="region of interest" description="Disordered" evidence="1">
    <location>
        <begin position="35"/>
        <end position="78"/>
    </location>
</feature>
<organism evidence="3 4">
    <name type="scientific">Hemibagrus wyckioides</name>
    <dbReference type="NCBI Taxonomy" id="337641"/>
    <lineage>
        <taxon>Eukaryota</taxon>
        <taxon>Metazoa</taxon>
        <taxon>Chordata</taxon>
        <taxon>Craniata</taxon>
        <taxon>Vertebrata</taxon>
        <taxon>Euteleostomi</taxon>
        <taxon>Actinopterygii</taxon>
        <taxon>Neopterygii</taxon>
        <taxon>Teleostei</taxon>
        <taxon>Ostariophysi</taxon>
        <taxon>Siluriformes</taxon>
        <taxon>Bagridae</taxon>
        <taxon>Hemibagrus</taxon>
    </lineage>
</organism>
<dbReference type="EMBL" id="JAHKSW010000008">
    <property type="protein sequence ID" value="KAG7328805.1"/>
    <property type="molecule type" value="Genomic_DNA"/>
</dbReference>
<accession>A0A9D3SMI1</accession>
<dbReference type="AlphaFoldDB" id="A0A9D3SMI1"/>
<keyword evidence="2" id="KW-0472">Membrane</keyword>